<feature type="domain" description="Prenylcysteine lyase" evidence="9">
    <location>
        <begin position="148"/>
        <end position="476"/>
    </location>
</feature>
<dbReference type="GO" id="GO:0030327">
    <property type="term" value="P:prenylated protein catabolic process"/>
    <property type="evidence" value="ECO:0007669"/>
    <property type="project" value="TreeGrafter"/>
</dbReference>
<feature type="chain" id="PRO_5042223511" description="Prenylcysteine lyase domain-containing protein" evidence="8">
    <location>
        <begin position="23"/>
        <end position="483"/>
    </location>
</feature>
<comment type="caution">
    <text evidence="10">The sequence shown here is derived from an EMBL/GenBank/DDBJ whole genome shotgun (WGS) entry which is preliminary data.</text>
</comment>
<evidence type="ECO:0000313" key="11">
    <source>
        <dbReference type="Proteomes" id="UP001212152"/>
    </source>
</evidence>
<evidence type="ECO:0000256" key="2">
    <source>
        <dbReference type="ARBA" id="ARBA00009967"/>
    </source>
</evidence>
<dbReference type="Pfam" id="PF13450">
    <property type="entry name" value="NAD_binding_8"/>
    <property type="match status" value="1"/>
</dbReference>
<evidence type="ECO:0000259" key="9">
    <source>
        <dbReference type="Pfam" id="PF07156"/>
    </source>
</evidence>
<dbReference type="PANTHER" id="PTHR15944:SF0">
    <property type="entry name" value="PRENYLCYSTEINE LYASE DOMAIN-CONTAINING PROTEIN"/>
    <property type="match status" value="1"/>
</dbReference>
<evidence type="ECO:0000256" key="5">
    <source>
        <dbReference type="ARBA" id="ARBA00022827"/>
    </source>
</evidence>
<evidence type="ECO:0000313" key="10">
    <source>
        <dbReference type="EMBL" id="KAJ3183825.1"/>
    </source>
</evidence>
<accession>A0AAD5TQ78</accession>
<organism evidence="10 11">
    <name type="scientific">Geranomyces variabilis</name>
    <dbReference type="NCBI Taxonomy" id="109894"/>
    <lineage>
        <taxon>Eukaryota</taxon>
        <taxon>Fungi</taxon>
        <taxon>Fungi incertae sedis</taxon>
        <taxon>Chytridiomycota</taxon>
        <taxon>Chytridiomycota incertae sedis</taxon>
        <taxon>Chytridiomycetes</taxon>
        <taxon>Spizellomycetales</taxon>
        <taxon>Powellomycetaceae</taxon>
        <taxon>Geranomyces</taxon>
    </lineage>
</organism>
<keyword evidence="4 8" id="KW-0732">Signal</keyword>
<keyword evidence="5" id="KW-0274">FAD</keyword>
<dbReference type="AlphaFoldDB" id="A0AAD5TQ78"/>
<evidence type="ECO:0000256" key="1">
    <source>
        <dbReference type="ARBA" id="ARBA00001974"/>
    </source>
</evidence>
<evidence type="ECO:0000256" key="3">
    <source>
        <dbReference type="ARBA" id="ARBA00022630"/>
    </source>
</evidence>
<dbReference type="InterPro" id="IPR010795">
    <property type="entry name" value="Prenylcys_lyase"/>
</dbReference>
<name>A0AAD5TQ78_9FUNG</name>
<dbReference type="EMBL" id="JADGJQ010000005">
    <property type="protein sequence ID" value="KAJ3183825.1"/>
    <property type="molecule type" value="Genomic_DNA"/>
</dbReference>
<gene>
    <name evidence="10" type="ORF">HDU87_005941</name>
</gene>
<sequence>MRTPIVLPACLLVFLASASSSAHQAASQHPFAQTENFAPEPKSVAVIGAGAAGTSFAYLLRQAVPDTDAKITILEATSRIGGRASSIEFEGASIEIGASIFLKENEHLYNASKRFNLTLVSSSTEPKSGSDDRWGIWSTVDRSFRFVSSTSSKLTLARMVWRYGFRAPYEVSRLARQAAASFGRGAYSVPATTPVPPTLAGLIADFKLVAYASQLGRPFLGVNDLYLDEIVASAMRVNYGQDLHADLPALPPLISMAAATGEVTAVENGNQQIFEHFAVNAEASIHFEKRVTEIELVNSTSKPYKVSTADGATAYYDAVAIAVPNPPFKLVNIARQPTIHPYVQLHVTLVAGTAPNPSYFGANPPERILTCMDAVPAPGAHRFNSISHLGNGTYKIFSPAEPSPEQLAQWFKPVPTVVAHYKWGAYPVFGTDAAGAAQDQPVMLDDQLFYLNAFEHIFSTMESQTAVAKRVASYVAEWILSES</sequence>
<reference evidence="10" key="1">
    <citation type="submission" date="2020-05" db="EMBL/GenBank/DDBJ databases">
        <title>Phylogenomic resolution of chytrid fungi.</title>
        <authorList>
            <person name="Stajich J.E."/>
            <person name="Amses K."/>
            <person name="Simmons R."/>
            <person name="Seto K."/>
            <person name="Myers J."/>
            <person name="Bonds A."/>
            <person name="Quandt C.A."/>
            <person name="Barry K."/>
            <person name="Liu P."/>
            <person name="Grigoriev I."/>
            <person name="Longcore J.E."/>
            <person name="James T.Y."/>
        </authorList>
    </citation>
    <scope>NUCLEOTIDE SEQUENCE</scope>
    <source>
        <strain evidence="10">JEL0379</strain>
    </source>
</reference>
<dbReference type="InterPro" id="IPR017046">
    <property type="entry name" value="Prenylcysteine_Oxase1"/>
</dbReference>
<dbReference type="Gene3D" id="3.50.50.60">
    <property type="entry name" value="FAD/NAD(P)-binding domain"/>
    <property type="match status" value="2"/>
</dbReference>
<dbReference type="Pfam" id="PF07156">
    <property type="entry name" value="Prenylcys_lyase"/>
    <property type="match status" value="1"/>
</dbReference>
<evidence type="ECO:0000256" key="6">
    <source>
        <dbReference type="ARBA" id="ARBA00023002"/>
    </source>
</evidence>
<dbReference type="SUPFAM" id="SSF51905">
    <property type="entry name" value="FAD/NAD(P)-binding domain"/>
    <property type="match status" value="1"/>
</dbReference>
<keyword evidence="7" id="KW-0325">Glycoprotein</keyword>
<dbReference type="GO" id="GO:0001735">
    <property type="term" value="F:prenylcysteine oxidase activity"/>
    <property type="evidence" value="ECO:0007669"/>
    <property type="project" value="InterPro"/>
</dbReference>
<evidence type="ECO:0000256" key="7">
    <source>
        <dbReference type="ARBA" id="ARBA00023180"/>
    </source>
</evidence>
<evidence type="ECO:0000256" key="4">
    <source>
        <dbReference type="ARBA" id="ARBA00022729"/>
    </source>
</evidence>
<comment type="similarity">
    <text evidence="2">Belongs to the prenylcysteine oxidase family.</text>
</comment>
<keyword evidence="3" id="KW-0285">Flavoprotein</keyword>
<comment type="cofactor">
    <cofactor evidence="1">
        <name>FAD</name>
        <dbReference type="ChEBI" id="CHEBI:57692"/>
    </cofactor>
</comment>
<keyword evidence="6" id="KW-0560">Oxidoreductase</keyword>
<protein>
    <recommendedName>
        <fullName evidence="9">Prenylcysteine lyase domain-containing protein</fullName>
    </recommendedName>
</protein>
<dbReference type="Proteomes" id="UP001212152">
    <property type="component" value="Unassembled WGS sequence"/>
</dbReference>
<keyword evidence="11" id="KW-1185">Reference proteome</keyword>
<proteinExistence type="inferred from homology"/>
<evidence type="ECO:0000256" key="8">
    <source>
        <dbReference type="SAM" id="SignalP"/>
    </source>
</evidence>
<dbReference type="PANTHER" id="PTHR15944">
    <property type="entry name" value="FARNESYLCYSTEINE LYASE"/>
    <property type="match status" value="1"/>
</dbReference>
<feature type="signal peptide" evidence="8">
    <location>
        <begin position="1"/>
        <end position="22"/>
    </location>
</feature>
<dbReference type="InterPro" id="IPR036188">
    <property type="entry name" value="FAD/NAD-bd_sf"/>
</dbReference>
<dbReference type="GO" id="GO:0030328">
    <property type="term" value="P:prenylcysteine catabolic process"/>
    <property type="evidence" value="ECO:0007669"/>
    <property type="project" value="InterPro"/>
</dbReference>